<evidence type="ECO:0000259" key="1">
    <source>
        <dbReference type="Pfam" id="PF07238"/>
    </source>
</evidence>
<name>A0A838LBT7_9SPHN</name>
<proteinExistence type="predicted"/>
<dbReference type="RefSeq" id="WP_160364195.1">
    <property type="nucleotide sequence ID" value="NZ_JACEIB010000027.1"/>
</dbReference>
<protein>
    <submittedName>
        <fullName evidence="2">PilZ domain-containing protein</fullName>
    </submittedName>
</protein>
<sequence length="102" mass="11256">MSVRFQEPRLATELPAAMILDEGAPIEAALVNFSRHGFRLHVEGRYQAGETFRLEVAGWPRLVGRVIWSDKGRIGCLFDEPPSGKVFTAMCASATGFDRAAF</sequence>
<reference evidence="2 3" key="1">
    <citation type="submission" date="2020-07" db="EMBL/GenBank/DDBJ databases">
        <authorList>
            <person name="Sun Q."/>
        </authorList>
    </citation>
    <scope>NUCLEOTIDE SEQUENCE [LARGE SCALE GENOMIC DNA]</scope>
    <source>
        <strain evidence="2 3">CGMCC 1.13654</strain>
    </source>
</reference>
<keyword evidence="3" id="KW-1185">Reference proteome</keyword>
<dbReference type="Proteomes" id="UP000570166">
    <property type="component" value="Unassembled WGS sequence"/>
</dbReference>
<dbReference type="Gene3D" id="2.40.10.220">
    <property type="entry name" value="predicted glycosyltransferase like domains"/>
    <property type="match status" value="1"/>
</dbReference>
<dbReference type="GO" id="GO:0035438">
    <property type="term" value="F:cyclic-di-GMP binding"/>
    <property type="evidence" value="ECO:0007669"/>
    <property type="project" value="InterPro"/>
</dbReference>
<dbReference type="Pfam" id="PF07238">
    <property type="entry name" value="PilZ"/>
    <property type="match status" value="1"/>
</dbReference>
<dbReference type="SUPFAM" id="SSF141371">
    <property type="entry name" value="PilZ domain-like"/>
    <property type="match status" value="1"/>
</dbReference>
<dbReference type="EMBL" id="JACEIB010000027">
    <property type="protein sequence ID" value="MBA2936332.1"/>
    <property type="molecule type" value="Genomic_DNA"/>
</dbReference>
<evidence type="ECO:0000313" key="3">
    <source>
        <dbReference type="Proteomes" id="UP000570166"/>
    </source>
</evidence>
<gene>
    <name evidence="2" type="ORF">HZF05_19800</name>
</gene>
<dbReference type="InterPro" id="IPR009875">
    <property type="entry name" value="PilZ_domain"/>
</dbReference>
<comment type="caution">
    <text evidence="2">The sequence shown here is derived from an EMBL/GenBank/DDBJ whole genome shotgun (WGS) entry which is preliminary data.</text>
</comment>
<accession>A0A838LBT7</accession>
<dbReference type="AlphaFoldDB" id="A0A838LBT7"/>
<feature type="domain" description="PilZ" evidence="1">
    <location>
        <begin position="6"/>
        <end position="82"/>
    </location>
</feature>
<evidence type="ECO:0000313" key="2">
    <source>
        <dbReference type="EMBL" id="MBA2936332.1"/>
    </source>
</evidence>
<organism evidence="2 3">
    <name type="scientific">Sphingomonas chungangi</name>
    <dbReference type="NCBI Taxonomy" id="2683589"/>
    <lineage>
        <taxon>Bacteria</taxon>
        <taxon>Pseudomonadati</taxon>
        <taxon>Pseudomonadota</taxon>
        <taxon>Alphaproteobacteria</taxon>
        <taxon>Sphingomonadales</taxon>
        <taxon>Sphingomonadaceae</taxon>
        <taxon>Sphingomonas</taxon>
    </lineage>
</organism>